<dbReference type="Gene3D" id="2.40.160.10">
    <property type="entry name" value="Porin"/>
    <property type="match status" value="1"/>
</dbReference>
<evidence type="ECO:0008006" key="2">
    <source>
        <dbReference type="Google" id="ProtNLM"/>
    </source>
</evidence>
<evidence type="ECO:0000313" key="1">
    <source>
        <dbReference type="EMBL" id="VAW83640.1"/>
    </source>
</evidence>
<reference evidence="1" key="1">
    <citation type="submission" date="2018-06" db="EMBL/GenBank/DDBJ databases">
        <authorList>
            <person name="Zhirakovskaya E."/>
        </authorList>
    </citation>
    <scope>NUCLEOTIDE SEQUENCE</scope>
</reference>
<dbReference type="AlphaFoldDB" id="A0A3B0Z3R3"/>
<sequence length="372" mass="41723">MRFTKKKNVFVCCLLAMVISTAQAAEFGVLGDDVSLRDSTRDDEARFNLGSLLFHASQKIDDKTTGFVEYIIQSGSHSSSHSDPSMAAYIARLWIKRNITPEFQIGAGQFHSSLGYWTQAYNHGKLTQDTVTRPFFINLRSAKSVFPAHILGLKASGAFNISEGRVSYDLTLANGTSVNTNTSSNPQRLEENFTKKKTAILRTAYHFPVLPIQIGLFGMINPVVESTASDGSASGSGMAFGTKIIDQTVFGFDLNVKIKRFNIIAEYFHITNKDAVGSTGENTASAYYAQLGYWLVKNKLKSIYRYEALEFKEDDLYFQYRNAKEESRHTLALRYDFDVSNALTLEAQRISLEDETIADKTAYYLQWAFMVF</sequence>
<name>A0A3B0Z3R3_9ZZZZ</name>
<protein>
    <recommendedName>
        <fullName evidence="2">Porin domain-containing protein</fullName>
    </recommendedName>
</protein>
<dbReference type="EMBL" id="UOFO01000016">
    <property type="protein sequence ID" value="VAW83640.1"/>
    <property type="molecule type" value="Genomic_DNA"/>
</dbReference>
<accession>A0A3B0Z3R3</accession>
<organism evidence="1">
    <name type="scientific">hydrothermal vent metagenome</name>
    <dbReference type="NCBI Taxonomy" id="652676"/>
    <lineage>
        <taxon>unclassified sequences</taxon>
        <taxon>metagenomes</taxon>
        <taxon>ecological metagenomes</taxon>
    </lineage>
</organism>
<dbReference type="InterPro" id="IPR023614">
    <property type="entry name" value="Porin_dom_sf"/>
</dbReference>
<dbReference type="SUPFAM" id="SSF56935">
    <property type="entry name" value="Porins"/>
    <property type="match status" value="1"/>
</dbReference>
<gene>
    <name evidence="1" type="ORF">MNBD_GAMMA16-866</name>
</gene>
<proteinExistence type="predicted"/>